<comment type="caution">
    <text evidence="9">The sequence shown here is derived from an EMBL/GenBank/DDBJ whole genome shotgun (WGS) entry which is preliminary data.</text>
</comment>
<evidence type="ECO:0000256" key="5">
    <source>
        <dbReference type="ARBA" id="ARBA00022989"/>
    </source>
</evidence>
<reference evidence="9" key="2">
    <citation type="submission" date="2020-11" db="EMBL/GenBank/DDBJ databases">
        <title>Whole genome sequencing of Colletotrichum sp.</title>
        <authorList>
            <person name="Li H."/>
        </authorList>
    </citation>
    <scope>NUCLEOTIDE SEQUENCE</scope>
    <source>
        <strain evidence="9">CkLH20</strain>
    </source>
</reference>
<dbReference type="GeneID" id="62158039"/>
<dbReference type="SUPFAM" id="SSF103473">
    <property type="entry name" value="MFS general substrate transporter"/>
    <property type="match status" value="1"/>
</dbReference>
<keyword evidence="5 7" id="KW-1133">Transmembrane helix</keyword>
<dbReference type="PROSITE" id="PS50850">
    <property type="entry name" value="MFS"/>
    <property type="match status" value="1"/>
</dbReference>
<evidence type="ECO:0000259" key="8">
    <source>
        <dbReference type="PROSITE" id="PS50850"/>
    </source>
</evidence>
<dbReference type="PROSITE" id="PS00217">
    <property type="entry name" value="SUGAR_TRANSPORT_2"/>
    <property type="match status" value="1"/>
</dbReference>
<evidence type="ECO:0000256" key="4">
    <source>
        <dbReference type="ARBA" id="ARBA00022692"/>
    </source>
</evidence>
<evidence type="ECO:0000313" key="9">
    <source>
        <dbReference type="EMBL" id="KAF9880292.1"/>
    </source>
</evidence>
<feature type="transmembrane region" description="Helical" evidence="7">
    <location>
        <begin position="484"/>
        <end position="506"/>
    </location>
</feature>
<gene>
    <name evidence="9" type="ORF">CkaCkLH20_02246</name>
</gene>
<dbReference type="GO" id="GO:0016020">
    <property type="term" value="C:membrane"/>
    <property type="evidence" value="ECO:0007669"/>
    <property type="project" value="UniProtKB-SubCell"/>
</dbReference>
<dbReference type="PANTHER" id="PTHR48020">
    <property type="entry name" value="PROTON MYO-INOSITOL COTRANSPORTER"/>
    <property type="match status" value="1"/>
</dbReference>
<protein>
    <recommendedName>
        <fullName evidence="8">Major facilitator superfamily (MFS) profile domain-containing protein</fullName>
    </recommendedName>
</protein>
<feature type="transmembrane region" description="Helical" evidence="7">
    <location>
        <begin position="447"/>
        <end position="472"/>
    </location>
</feature>
<keyword evidence="10" id="KW-1185">Reference proteome</keyword>
<name>A0A9P6LQ37_9PEZI</name>
<dbReference type="GO" id="GO:0022857">
    <property type="term" value="F:transmembrane transporter activity"/>
    <property type="evidence" value="ECO:0007669"/>
    <property type="project" value="InterPro"/>
</dbReference>
<dbReference type="EMBL" id="JAATWM020000005">
    <property type="protein sequence ID" value="KAF9880292.1"/>
    <property type="molecule type" value="Genomic_DNA"/>
</dbReference>
<dbReference type="Pfam" id="PF00083">
    <property type="entry name" value="Sugar_tr"/>
    <property type="match status" value="2"/>
</dbReference>
<proteinExistence type="inferred from homology"/>
<feature type="transmembrane region" description="Helical" evidence="7">
    <location>
        <begin position="155"/>
        <end position="175"/>
    </location>
</feature>
<evidence type="ECO:0000256" key="7">
    <source>
        <dbReference type="SAM" id="Phobius"/>
    </source>
</evidence>
<feature type="transmembrane region" description="Helical" evidence="7">
    <location>
        <begin position="245"/>
        <end position="270"/>
    </location>
</feature>
<feature type="transmembrane region" description="Helical" evidence="7">
    <location>
        <begin position="290"/>
        <end position="313"/>
    </location>
</feature>
<evidence type="ECO:0000256" key="2">
    <source>
        <dbReference type="ARBA" id="ARBA00010992"/>
    </source>
</evidence>
<dbReference type="Proteomes" id="UP000781932">
    <property type="component" value="Unassembled WGS sequence"/>
</dbReference>
<reference evidence="9" key="1">
    <citation type="submission" date="2020-03" db="EMBL/GenBank/DDBJ databases">
        <authorList>
            <person name="He L."/>
        </authorList>
    </citation>
    <scope>NUCLEOTIDE SEQUENCE</scope>
    <source>
        <strain evidence="9">CkLH20</strain>
    </source>
</reference>
<dbReference type="InterPro" id="IPR020846">
    <property type="entry name" value="MFS_dom"/>
</dbReference>
<comment type="subcellular location">
    <subcellularLocation>
        <location evidence="1">Membrane</location>
        <topology evidence="1">Multi-pass membrane protein</topology>
    </subcellularLocation>
</comment>
<keyword evidence="3" id="KW-0813">Transport</keyword>
<evidence type="ECO:0000256" key="6">
    <source>
        <dbReference type="ARBA" id="ARBA00023136"/>
    </source>
</evidence>
<dbReference type="Gene3D" id="1.20.1250.20">
    <property type="entry name" value="MFS general substrate transporter like domains"/>
    <property type="match status" value="2"/>
</dbReference>
<feature type="domain" description="Major facilitator superfamily (MFS) profile" evidence="8">
    <location>
        <begin position="111"/>
        <end position="538"/>
    </location>
</feature>
<keyword evidence="6 7" id="KW-0472">Membrane</keyword>
<evidence type="ECO:0000313" key="10">
    <source>
        <dbReference type="Proteomes" id="UP000781932"/>
    </source>
</evidence>
<evidence type="ECO:0000256" key="3">
    <source>
        <dbReference type="ARBA" id="ARBA00022448"/>
    </source>
</evidence>
<keyword evidence="4 7" id="KW-0812">Transmembrane</keyword>
<dbReference type="InterPro" id="IPR005828">
    <property type="entry name" value="MFS_sugar_transport-like"/>
</dbReference>
<accession>A0A9P6LQ37</accession>
<feature type="transmembrane region" description="Helical" evidence="7">
    <location>
        <begin position="512"/>
        <end position="534"/>
    </location>
</feature>
<dbReference type="InterPro" id="IPR036259">
    <property type="entry name" value="MFS_trans_sf"/>
</dbReference>
<dbReference type="OrthoDB" id="6339427at2759"/>
<feature type="transmembrane region" description="Helical" evidence="7">
    <location>
        <begin position="181"/>
        <end position="199"/>
    </location>
</feature>
<dbReference type="AlphaFoldDB" id="A0A9P6LQ37"/>
<comment type="similarity">
    <text evidence="2">Belongs to the major facilitator superfamily. Sugar transporter (TC 2.A.1.1) family.</text>
</comment>
<dbReference type="RefSeq" id="XP_038749753.1">
    <property type="nucleotide sequence ID" value="XM_038884965.1"/>
</dbReference>
<dbReference type="InterPro" id="IPR005829">
    <property type="entry name" value="Sugar_transporter_CS"/>
</dbReference>
<evidence type="ECO:0000256" key="1">
    <source>
        <dbReference type="ARBA" id="ARBA00004141"/>
    </source>
</evidence>
<organism evidence="9 10">
    <name type="scientific">Colletotrichum karsti</name>
    <dbReference type="NCBI Taxonomy" id="1095194"/>
    <lineage>
        <taxon>Eukaryota</taxon>
        <taxon>Fungi</taxon>
        <taxon>Dikarya</taxon>
        <taxon>Ascomycota</taxon>
        <taxon>Pezizomycotina</taxon>
        <taxon>Sordariomycetes</taxon>
        <taxon>Hypocreomycetidae</taxon>
        <taxon>Glomerellales</taxon>
        <taxon>Glomerellaceae</taxon>
        <taxon>Colletotrichum</taxon>
        <taxon>Colletotrichum boninense species complex</taxon>
    </lineage>
</organism>
<dbReference type="PANTHER" id="PTHR48020:SF12">
    <property type="entry name" value="PROTON MYO-INOSITOL COTRANSPORTER"/>
    <property type="match status" value="1"/>
</dbReference>
<dbReference type="InterPro" id="IPR050814">
    <property type="entry name" value="Myo-inositol_Transporter"/>
</dbReference>
<sequence length="608" mass="67097">MADHEAYATSISSRLRSQITRRHVNIDALIEGPLVHLDDAELEEDIRNFAPSLPGVNPRDILRAALVAREIRAYTDESLQAGLPIHLTEEERKALKEEKEKTFSQSGLKVVVTSVALAALLQGSVQASINAGSIFATVLDLPPSTQEWRLGGMNAAPYLAAAVLGAPLSLPLNYWMGRRGAIAVAACLIFASSLASAFAKTWYQLLGIRIVNGVGMGIKAISTPILASETAVDQWRGSSVLMWQLWVAFGIMMGNVVNLILVAAAGALDFPVRLSEGQNPQLDQGPKGKLALQLILAAPMVPALLTLVALSYCMESPRFYMQKNTPNYRPQRAYEILSKVRNTQLQALRDIYLIHKNIELEDDDDDLEQSKAPAHNRKRGLTFASHLSFALSDTFRQYSHLLKTPRLRNAVWSTCTVALAQQLCGINVFAFYSNDFFIRKESTPRIALLYSIGFVFAAVYSPGLGPIPFTLASESFPLSQRESGCSVAISVNLFFAGVFTIVFPSINSELGPAGALALFSGLNVVAFILVFLIVEETKQISLEELSLIYAVPKTKFMTYQLTKYLPYLWKRYITRSWGDREPPNFYTTVVEPYVYELRDLGGESTTNE</sequence>